<reference evidence="4 5" key="1">
    <citation type="submission" date="2024-02" db="EMBL/GenBank/DDBJ databases">
        <title>First report Erwinia aphidicola in onion in Chile.</title>
        <authorList>
            <person name="Valenzuela M."/>
            <person name="Pena M."/>
            <person name="Dutta B."/>
        </authorList>
    </citation>
    <scope>NUCLEOTIDE SEQUENCE [LARGE SCALE GENOMIC DNA]</scope>
    <source>
        <strain evidence="4 5">QCJ3A</strain>
    </source>
</reference>
<keyword evidence="5" id="KW-1185">Reference proteome</keyword>
<dbReference type="InterPro" id="IPR027417">
    <property type="entry name" value="P-loop_NTPase"/>
</dbReference>
<feature type="transmembrane region" description="Helical" evidence="1">
    <location>
        <begin position="60"/>
        <end position="79"/>
    </location>
</feature>
<evidence type="ECO:0000259" key="3">
    <source>
        <dbReference type="Pfam" id="PF14331"/>
    </source>
</evidence>
<dbReference type="InterPro" id="IPR053156">
    <property type="entry name" value="T6SS_TssM-like"/>
</dbReference>
<comment type="caution">
    <text evidence="4">The sequence shown here is derived from an EMBL/GenBank/DDBJ whole genome shotgun (WGS) entry which is preliminary data.</text>
</comment>
<dbReference type="Pfam" id="PF06761">
    <property type="entry name" value="IcmF-related"/>
    <property type="match status" value="1"/>
</dbReference>
<dbReference type="Pfam" id="PF14331">
    <property type="entry name" value="IcmF-related_N"/>
    <property type="match status" value="1"/>
</dbReference>
<name>A0ABU8DHX7_ERWAP</name>
<keyword evidence="1" id="KW-1133">Transmembrane helix</keyword>
<keyword evidence="1" id="KW-0812">Transmembrane</keyword>
<gene>
    <name evidence="4" type="primary">tssM</name>
    <name evidence="4" type="ORF">V8N49_15740</name>
</gene>
<keyword evidence="1" id="KW-0472">Membrane</keyword>
<dbReference type="PANTHER" id="PTHR36153">
    <property type="entry name" value="INNER MEMBRANE PROTEIN-RELATED"/>
    <property type="match status" value="1"/>
</dbReference>
<evidence type="ECO:0000259" key="2">
    <source>
        <dbReference type="Pfam" id="PF06761"/>
    </source>
</evidence>
<feature type="domain" description="Type VI secretion system component TssM1 N-terminal" evidence="3">
    <location>
        <begin position="212"/>
        <end position="482"/>
    </location>
</feature>
<dbReference type="NCBIfam" id="TIGR03348">
    <property type="entry name" value="VI_IcmF"/>
    <property type="match status" value="1"/>
</dbReference>
<dbReference type="InterPro" id="IPR009612">
    <property type="entry name" value="IcmF-rel"/>
</dbReference>
<proteinExistence type="predicted"/>
<feature type="transmembrane region" description="Helical" evidence="1">
    <location>
        <begin position="475"/>
        <end position="496"/>
    </location>
</feature>
<dbReference type="PANTHER" id="PTHR36153:SF1">
    <property type="entry name" value="TYPE VI SECRETION SYSTEM COMPONENT TSSM1"/>
    <property type="match status" value="1"/>
</dbReference>
<dbReference type="SUPFAM" id="SSF52540">
    <property type="entry name" value="P-loop containing nucleoside triphosphate hydrolases"/>
    <property type="match status" value="1"/>
</dbReference>
<feature type="domain" description="IcmF-related" evidence="2">
    <location>
        <begin position="535"/>
        <end position="676"/>
    </location>
</feature>
<evidence type="ECO:0000313" key="4">
    <source>
        <dbReference type="EMBL" id="MEI2683102.1"/>
    </source>
</evidence>
<accession>A0ABU8DHX7</accession>
<evidence type="ECO:0000313" key="5">
    <source>
        <dbReference type="Proteomes" id="UP001306592"/>
    </source>
</evidence>
<feature type="transmembrane region" description="Helical" evidence="1">
    <location>
        <begin position="21"/>
        <end position="40"/>
    </location>
</feature>
<sequence length="713" mass="80982">MTAAQLRGKNKLKTFFSWLSSRLLWGLLGITSLSALIWMVGPLLTFTRFQALESPLNRQLLIGLCYFLWVLFQLIPQLYRAWFNSKLLTRLQLSNSDHAELQATGEMLDNRFSEAALLLKKTQFGKRDKGFQRFSAQYLYQLPWYLIVGAPGAGKTTALINSGLEFPLSDALGKTALRGVGGTRHCDWWFTDRAVLLDTAGRYTLQESQRVRDASEWQTFITLLKRYRPRQPINGVIMTISVADLLSDSAEVRHAQASALRKRMAELHQQTGIHFPVYIMVTKTDLLKGFMSYFARLDKSQRDRIWGFTFPWEASRQSEHRLNALFEQQFSLLNARLMSDLSGKMAQEGDLTLRAECFQFPQEFRALRPLLAEYLDIVFTPDNDDVPWSARGLFFTSGTQEGLPFDRVMGELSRKLQLPQAQGQSIASWDSVNRSAPIPANKGQSFFIRGLLSDVVFKESRLAGSDRRWEHRNRLLHWTGYSTLAVALLAASALWLTSYYKNHHYLQEVATRLPAVNQAATRLTQDNHGDIVDLLPFLNSLVSLPQSQAFALDKPPLTLRGGLYRGDQISEAAWGLYQGALKSLLLPRVAQTITQTLRSDSGEDAEFSRNALRAYQMLYQPRSYDGEFLRGWVMQNLQRSLPASVTTRQLQQLDWHLSQLLDRQILSSPYLRDNALMMKKLSLNLENAGHQADPDEPLAVLKPVSGQTAALHK</sequence>
<dbReference type="InterPro" id="IPR017731">
    <property type="entry name" value="TssM1-like"/>
</dbReference>
<protein>
    <submittedName>
        <fullName evidence="4">Type VI secretion system membrane subunit TssM</fullName>
    </submittedName>
</protein>
<dbReference type="InterPro" id="IPR025743">
    <property type="entry name" value="TssM1_N"/>
</dbReference>
<dbReference type="Gene3D" id="3.40.50.300">
    <property type="entry name" value="P-loop containing nucleotide triphosphate hydrolases"/>
    <property type="match status" value="1"/>
</dbReference>
<evidence type="ECO:0000256" key="1">
    <source>
        <dbReference type="SAM" id="Phobius"/>
    </source>
</evidence>
<organism evidence="4 5">
    <name type="scientific">Erwinia aphidicola</name>
    <dbReference type="NCBI Taxonomy" id="68334"/>
    <lineage>
        <taxon>Bacteria</taxon>
        <taxon>Pseudomonadati</taxon>
        <taxon>Pseudomonadota</taxon>
        <taxon>Gammaproteobacteria</taxon>
        <taxon>Enterobacterales</taxon>
        <taxon>Erwiniaceae</taxon>
        <taxon>Erwinia</taxon>
    </lineage>
</organism>
<dbReference type="EMBL" id="JBANEI010000011">
    <property type="protein sequence ID" value="MEI2683102.1"/>
    <property type="molecule type" value="Genomic_DNA"/>
</dbReference>
<dbReference type="Proteomes" id="UP001306592">
    <property type="component" value="Unassembled WGS sequence"/>
</dbReference>